<keyword evidence="1" id="KW-0732">Signal</keyword>
<dbReference type="GO" id="GO:0016829">
    <property type="term" value="F:lyase activity"/>
    <property type="evidence" value="ECO:0007669"/>
    <property type="project" value="UniProtKB-KW"/>
</dbReference>
<sequence length="74" mass="8277">LERTRSYFYSAYNLVALTAVEMVADKADFSFWDTKAENGATLLTGIDFLIQASNGAEWTYNISVQGVVPDYFIP</sequence>
<dbReference type="SUPFAM" id="SSF48230">
    <property type="entry name" value="Chondroitin AC/alginate lyase"/>
    <property type="match status" value="1"/>
</dbReference>
<keyword evidence="2 4" id="KW-0456">Lyase</keyword>
<feature type="non-terminal residue" evidence="4">
    <location>
        <position position="1"/>
    </location>
</feature>
<name>A0ABU9GUK7_9GAMM</name>
<keyword evidence="5" id="KW-1185">Reference proteome</keyword>
<gene>
    <name evidence="4" type="ORF">V6256_15655</name>
</gene>
<dbReference type="RefSeq" id="WP_341599153.1">
    <property type="nucleotide sequence ID" value="NZ_JBAKAZ010000302.1"/>
</dbReference>
<proteinExistence type="predicted"/>
<evidence type="ECO:0000256" key="1">
    <source>
        <dbReference type="ARBA" id="ARBA00022729"/>
    </source>
</evidence>
<dbReference type="InterPro" id="IPR008929">
    <property type="entry name" value="Chondroitin_lyas"/>
</dbReference>
<dbReference type="InterPro" id="IPR008397">
    <property type="entry name" value="Alginate_lyase_dom"/>
</dbReference>
<dbReference type="Gene3D" id="1.50.10.100">
    <property type="entry name" value="Chondroitin AC/alginate lyase"/>
    <property type="match status" value="1"/>
</dbReference>
<dbReference type="Pfam" id="PF05426">
    <property type="entry name" value="Alginate_lyase"/>
    <property type="match status" value="1"/>
</dbReference>
<comment type="caution">
    <text evidence="4">The sequence shown here is derived from an EMBL/GenBank/DDBJ whole genome shotgun (WGS) entry which is preliminary data.</text>
</comment>
<reference evidence="4 5" key="1">
    <citation type="submission" date="2024-02" db="EMBL/GenBank/DDBJ databases">
        <title>Bacteria isolated from the canopy kelp, Nereocystis luetkeana.</title>
        <authorList>
            <person name="Pfister C.A."/>
            <person name="Younker I.T."/>
            <person name="Light S.H."/>
        </authorList>
    </citation>
    <scope>NUCLEOTIDE SEQUENCE [LARGE SCALE GENOMIC DNA]</scope>
    <source>
        <strain evidence="4 5">TI.1.05</strain>
    </source>
</reference>
<protein>
    <submittedName>
        <fullName evidence="4">Alginate lyase family protein</fullName>
    </submittedName>
</protein>
<feature type="domain" description="Alginate lyase" evidence="3">
    <location>
        <begin position="1"/>
        <end position="56"/>
    </location>
</feature>
<evidence type="ECO:0000259" key="3">
    <source>
        <dbReference type="Pfam" id="PF05426"/>
    </source>
</evidence>
<accession>A0ABU9GUK7</accession>
<dbReference type="Proteomes" id="UP001369082">
    <property type="component" value="Unassembled WGS sequence"/>
</dbReference>
<feature type="non-terminal residue" evidence="4">
    <location>
        <position position="74"/>
    </location>
</feature>
<evidence type="ECO:0000313" key="4">
    <source>
        <dbReference type="EMBL" id="MEL0631008.1"/>
    </source>
</evidence>
<evidence type="ECO:0000256" key="2">
    <source>
        <dbReference type="ARBA" id="ARBA00023239"/>
    </source>
</evidence>
<dbReference type="EMBL" id="JBAKAZ010000302">
    <property type="protein sequence ID" value="MEL0631008.1"/>
    <property type="molecule type" value="Genomic_DNA"/>
</dbReference>
<evidence type="ECO:0000313" key="5">
    <source>
        <dbReference type="Proteomes" id="UP001369082"/>
    </source>
</evidence>
<organism evidence="4 5">
    <name type="scientific">Psychromonas aquatilis</name>
    <dbReference type="NCBI Taxonomy" id="2005072"/>
    <lineage>
        <taxon>Bacteria</taxon>
        <taxon>Pseudomonadati</taxon>
        <taxon>Pseudomonadota</taxon>
        <taxon>Gammaproteobacteria</taxon>
        <taxon>Alteromonadales</taxon>
        <taxon>Psychromonadaceae</taxon>
        <taxon>Psychromonas</taxon>
    </lineage>
</organism>